<gene>
    <name evidence="1" type="ORF">GLOINDRAFT_681</name>
</gene>
<accession>U9T343</accession>
<reference evidence="1" key="1">
    <citation type="submission" date="2013-07" db="EMBL/GenBank/DDBJ databases">
        <title>The genome of an arbuscular mycorrhizal fungus provides insights into the evolution of the oldest plant symbiosis.</title>
        <authorList>
            <consortium name="DOE Joint Genome Institute"/>
            <person name="Tisserant E."/>
            <person name="Malbreil M."/>
            <person name="Kuo A."/>
            <person name="Kohler A."/>
            <person name="Symeonidi A."/>
            <person name="Balestrini R."/>
            <person name="Charron P."/>
            <person name="Duensing N."/>
            <person name="Frei-dit-Frey N."/>
            <person name="Gianinazzi-Pearson V."/>
            <person name="Gilbert B."/>
            <person name="Handa Y."/>
            <person name="Hijri M."/>
            <person name="Kaul R."/>
            <person name="Kawaguchi M."/>
            <person name="Krajinski F."/>
            <person name="Lammers P."/>
            <person name="Lapierre D."/>
            <person name="Masclaux F.G."/>
            <person name="Murat C."/>
            <person name="Morin E."/>
            <person name="Ndikumana S."/>
            <person name="Pagni M."/>
            <person name="Petitpierre D."/>
            <person name="Requena N."/>
            <person name="Rosikiewicz P."/>
            <person name="Riley R."/>
            <person name="Saito K."/>
            <person name="San Clemente H."/>
            <person name="Shapiro H."/>
            <person name="van Tuinen D."/>
            <person name="Becard G."/>
            <person name="Bonfante P."/>
            <person name="Paszkowski U."/>
            <person name="Shachar-Hill Y."/>
            <person name="Young J.P."/>
            <person name="Sanders I.R."/>
            <person name="Henrissat B."/>
            <person name="Rensing S.A."/>
            <person name="Grigoriev I.V."/>
            <person name="Corradi N."/>
            <person name="Roux C."/>
            <person name="Martin F."/>
        </authorList>
    </citation>
    <scope>NUCLEOTIDE SEQUENCE</scope>
    <source>
        <strain evidence="1">DAOM 197198</strain>
    </source>
</reference>
<sequence length="83" mass="9050">MYLLDGGIGLRPIFLFTAPLHVWLYSSVLTGGNYFSRTGFCDESDVYVKRRSMSHVGTNFVGSVTGNSNALKAFFEAVVGGSY</sequence>
<dbReference type="AlphaFoldDB" id="U9T343"/>
<protein>
    <submittedName>
        <fullName evidence="1">Uncharacterized protein</fullName>
    </submittedName>
</protein>
<dbReference type="EMBL" id="KI295634">
    <property type="protein sequence ID" value="ESA02545.1"/>
    <property type="molecule type" value="Genomic_DNA"/>
</dbReference>
<organism evidence="1">
    <name type="scientific">Rhizophagus irregularis (strain DAOM 181602 / DAOM 197198 / MUCL 43194)</name>
    <name type="common">Arbuscular mycorrhizal fungus</name>
    <name type="synonym">Glomus intraradices</name>
    <dbReference type="NCBI Taxonomy" id="747089"/>
    <lineage>
        <taxon>Eukaryota</taxon>
        <taxon>Fungi</taxon>
        <taxon>Fungi incertae sedis</taxon>
        <taxon>Mucoromycota</taxon>
        <taxon>Glomeromycotina</taxon>
        <taxon>Glomeromycetes</taxon>
        <taxon>Glomerales</taxon>
        <taxon>Glomeraceae</taxon>
        <taxon>Rhizophagus</taxon>
    </lineage>
</organism>
<evidence type="ECO:0000313" key="1">
    <source>
        <dbReference type="EMBL" id="ESA02545.1"/>
    </source>
</evidence>
<proteinExistence type="predicted"/>
<name>U9T343_RHIID</name>
<dbReference type="HOGENOM" id="CLU_2543762_0_0_1"/>